<reference evidence="2" key="1">
    <citation type="submission" date="2020-08" db="EMBL/GenBank/DDBJ databases">
        <title>Chromosome-level assembly of Southern catfish (Silurus meridionalis) provides insights into visual adaptation to the nocturnal and benthic lifestyles.</title>
        <authorList>
            <person name="Zhang Y."/>
            <person name="Wang D."/>
            <person name="Peng Z."/>
        </authorList>
    </citation>
    <scope>NUCLEOTIDE SEQUENCE</scope>
    <source>
        <strain evidence="2">SWU-2019-XX</strain>
        <tissue evidence="2">Muscle</tissue>
    </source>
</reference>
<organism evidence="2 3">
    <name type="scientific">Silurus meridionalis</name>
    <name type="common">Southern catfish</name>
    <name type="synonym">Silurus soldatovi meridionalis</name>
    <dbReference type="NCBI Taxonomy" id="175797"/>
    <lineage>
        <taxon>Eukaryota</taxon>
        <taxon>Metazoa</taxon>
        <taxon>Chordata</taxon>
        <taxon>Craniata</taxon>
        <taxon>Vertebrata</taxon>
        <taxon>Euteleostomi</taxon>
        <taxon>Actinopterygii</taxon>
        <taxon>Neopterygii</taxon>
        <taxon>Teleostei</taxon>
        <taxon>Ostariophysi</taxon>
        <taxon>Siluriformes</taxon>
        <taxon>Siluridae</taxon>
        <taxon>Silurus</taxon>
    </lineage>
</organism>
<gene>
    <name evidence="2" type="ORF">HF521_003439</name>
</gene>
<evidence type="ECO:0000313" key="2">
    <source>
        <dbReference type="EMBL" id="KAF7700481.1"/>
    </source>
</evidence>
<feature type="non-terminal residue" evidence="2">
    <location>
        <position position="1"/>
    </location>
</feature>
<dbReference type="InterPro" id="IPR036397">
    <property type="entry name" value="RNaseH_sf"/>
</dbReference>
<protein>
    <recommendedName>
        <fullName evidence="1">Tc1-like transposase DDE domain-containing protein</fullName>
    </recommendedName>
</protein>
<accession>A0A8T0B442</accession>
<dbReference type="InterPro" id="IPR038717">
    <property type="entry name" value="Tc1-like_DDE_dom"/>
</dbReference>
<sequence>RQIQERTGYFHFSDKSKFNLFGSDGKHYVRGQTGERLNPKCVKKSVKSGGGRVMVWGMCSAAGVGPLIQLHGRVNANVYQNLLQQHMPTVFMQDNAPCHIAKRVKQFLETENIEIMTWPAQSPDLNPIENLWKILGDKGM</sequence>
<evidence type="ECO:0000313" key="3">
    <source>
        <dbReference type="Proteomes" id="UP000606274"/>
    </source>
</evidence>
<comment type="caution">
    <text evidence="2">The sequence shown here is derived from an EMBL/GenBank/DDBJ whole genome shotgun (WGS) entry which is preliminary data.</text>
</comment>
<dbReference type="AlphaFoldDB" id="A0A8T0B442"/>
<name>A0A8T0B442_SILME</name>
<dbReference type="Gene3D" id="3.30.420.10">
    <property type="entry name" value="Ribonuclease H-like superfamily/Ribonuclease H"/>
    <property type="match status" value="1"/>
</dbReference>
<dbReference type="EMBL" id="JABFDY010000012">
    <property type="protein sequence ID" value="KAF7700481.1"/>
    <property type="molecule type" value="Genomic_DNA"/>
</dbReference>
<dbReference type="Proteomes" id="UP000606274">
    <property type="component" value="Unassembled WGS sequence"/>
</dbReference>
<proteinExistence type="predicted"/>
<dbReference type="GO" id="GO:0003676">
    <property type="term" value="F:nucleic acid binding"/>
    <property type="evidence" value="ECO:0007669"/>
    <property type="project" value="InterPro"/>
</dbReference>
<evidence type="ECO:0000259" key="1">
    <source>
        <dbReference type="Pfam" id="PF13358"/>
    </source>
</evidence>
<dbReference type="InterPro" id="IPR052338">
    <property type="entry name" value="Transposase_5"/>
</dbReference>
<feature type="domain" description="Tc1-like transposase DDE" evidence="1">
    <location>
        <begin position="12"/>
        <end position="135"/>
    </location>
</feature>
<dbReference type="PANTHER" id="PTHR23022">
    <property type="entry name" value="TRANSPOSABLE ELEMENT-RELATED"/>
    <property type="match status" value="1"/>
</dbReference>
<dbReference type="PANTHER" id="PTHR23022:SF134">
    <property type="entry name" value="TRANSPOSABLE ELEMENT TC1 TRANSPOSASE"/>
    <property type="match status" value="1"/>
</dbReference>
<keyword evidence="3" id="KW-1185">Reference proteome</keyword>
<dbReference type="Pfam" id="PF13358">
    <property type="entry name" value="DDE_3"/>
    <property type="match status" value="1"/>
</dbReference>
<feature type="non-terminal residue" evidence="2">
    <location>
        <position position="140"/>
    </location>
</feature>